<evidence type="ECO:0000313" key="2">
    <source>
        <dbReference type="Proteomes" id="UP000729402"/>
    </source>
</evidence>
<dbReference type="GO" id="GO:0005783">
    <property type="term" value="C:endoplasmic reticulum"/>
    <property type="evidence" value="ECO:0007669"/>
    <property type="project" value="TreeGrafter"/>
</dbReference>
<gene>
    <name evidence="1" type="ORF">GUJ93_ZPchr0012g20723</name>
</gene>
<reference evidence="1" key="1">
    <citation type="journal article" date="2021" name="bioRxiv">
        <title>Whole Genome Assembly and Annotation of Northern Wild Rice, Zizania palustris L., Supports a Whole Genome Duplication in the Zizania Genus.</title>
        <authorList>
            <person name="Haas M."/>
            <person name="Kono T."/>
            <person name="Macchietto M."/>
            <person name="Millas R."/>
            <person name="McGilp L."/>
            <person name="Shao M."/>
            <person name="Duquette J."/>
            <person name="Hirsch C.N."/>
            <person name="Kimball J."/>
        </authorList>
    </citation>
    <scope>NUCLEOTIDE SEQUENCE</scope>
    <source>
        <tissue evidence="1">Fresh leaf tissue</tissue>
    </source>
</reference>
<dbReference type="GO" id="GO:0004467">
    <property type="term" value="F:long-chain fatty acid-CoA ligase activity"/>
    <property type="evidence" value="ECO:0007669"/>
    <property type="project" value="TreeGrafter"/>
</dbReference>
<dbReference type="OrthoDB" id="1931025at2759"/>
<dbReference type="Proteomes" id="UP000729402">
    <property type="component" value="Unassembled WGS sequence"/>
</dbReference>
<proteinExistence type="predicted"/>
<keyword evidence="2" id="KW-1185">Reference proteome</keyword>
<dbReference type="PANTHER" id="PTHR43272:SF79">
    <property type="entry name" value="OS06G0158000 PROTEIN"/>
    <property type="match status" value="1"/>
</dbReference>
<accession>A0A8J5WS72</accession>
<dbReference type="EMBL" id="JAAALK010000080">
    <property type="protein sequence ID" value="KAG8093902.1"/>
    <property type="molecule type" value="Genomic_DNA"/>
</dbReference>
<reference evidence="1" key="2">
    <citation type="submission" date="2021-02" db="EMBL/GenBank/DDBJ databases">
        <authorList>
            <person name="Kimball J.A."/>
            <person name="Haas M.W."/>
            <person name="Macchietto M."/>
            <person name="Kono T."/>
            <person name="Duquette J."/>
            <person name="Shao M."/>
        </authorList>
    </citation>
    <scope>NUCLEOTIDE SEQUENCE</scope>
    <source>
        <tissue evidence="1">Fresh leaf tissue</tissue>
    </source>
</reference>
<dbReference type="PANTHER" id="PTHR43272">
    <property type="entry name" value="LONG-CHAIN-FATTY-ACID--COA LIGASE"/>
    <property type="match status" value="1"/>
</dbReference>
<dbReference type="AlphaFoldDB" id="A0A8J5WS72"/>
<sequence length="86" mass="9598">MELKGVLGLKQKIWSIWIYGNSFESFLVAVINPNRPALEHWAENNGIAGSFSELCENSRAKEHILSEHSKIANEKGTIGALYKIAK</sequence>
<name>A0A8J5WS72_ZIZPA</name>
<comment type="caution">
    <text evidence="1">The sequence shown here is derived from an EMBL/GenBank/DDBJ whole genome shotgun (WGS) entry which is preliminary data.</text>
</comment>
<evidence type="ECO:0000313" key="1">
    <source>
        <dbReference type="EMBL" id="KAG8093902.1"/>
    </source>
</evidence>
<protein>
    <submittedName>
        <fullName evidence="1">Uncharacterized protein</fullName>
    </submittedName>
</protein>
<dbReference type="GO" id="GO:0016020">
    <property type="term" value="C:membrane"/>
    <property type="evidence" value="ECO:0007669"/>
    <property type="project" value="TreeGrafter"/>
</dbReference>
<organism evidence="1 2">
    <name type="scientific">Zizania palustris</name>
    <name type="common">Northern wild rice</name>
    <dbReference type="NCBI Taxonomy" id="103762"/>
    <lineage>
        <taxon>Eukaryota</taxon>
        <taxon>Viridiplantae</taxon>
        <taxon>Streptophyta</taxon>
        <taxon>Embryophyta</taxon>
        <taxon>Tracheophyta</taxon>
        <taxon>Spermatophyta</taxon>
        <taxon>Magnoliopsida</taxon>
        <taxon>Liliopsida</taxon>
        <taxon>Poales</taxon>
        <taxon>Poaceae</taxon>
        <taxon>BOP clade</taxon>
        <taxon>Oryzoideae</taxon>
        <taxon>Oryzeae</taxon>
        <taxon>Zizaniinae</taxon>
        <taxon>Zizania</taxon>
    </lineage>
</organism>